<dbReference type="AlphaFoldDB" id="A0A2C6KFP1"/>
<keyword evidence="2" id="KW-1133">Transmembrane helix</keyword>
<accession>A0A2C6KFP1</accession>
<evidence type="ECO:0000256" key="2">
    <source>
        <dbReference type="SAM" id="Phobius"/>
    </source>
</evidence>
<dbReference type="EMBL" id="MIGC01003516">
    <property type="protein sequence ID" value="PHJ19320.1"/>
    <property type="molecule type" value="Genomic_DNA"/>
</dbReference>
<feature type="region of interest" description="Disordered" evidence="1">
    <location>
        <begin position="55"/>
        <end position="99"/>
    </location>
</feature>
<feature type="compositionally biased region" description="Basic and acidic residues" evidence="1">
    <location>
        <begin position="367"/>
        <end position="387"/>
    </location>
</feature>
<evidence type="ECO:0008006" key="5">
    <source>
        <dbReference type="Google" id="ProtNLM"/>
    </source>
</evidence>
<evidence type="ECO:0000313" key="4">
    <source>
        <dbReference type="Proteomes" id="UP000221165"/>
    </source>
</evidence>
<sequence length="411" mass="49347">MAEISRQEESGKPFRERKIDHDHYQRSTRSTSHGQEKELKRMSCQGVCLLEKRVRRKEEKRRNKTEENEKRRTEEKTRHTRQTERERDETREGKGRSLSHPLSPLILFLALYLFILLLWKERVVNERKRKKLLYLKISTTITRRRRRRFVRISPHSRETSEKNTHKERTNATPSIRQGEKIPKREVSRQQKGRRKRRRKRTEGKDSVEKKIARLYRDLSRRRRAREKKRKKEDGMVDLDGEMTHPISLHAKDSLDLGGVKRKKKKGPNEKEDNLLSQLWSRFCLDLPRVDSAHPRVRTERRRREREISERILIGPDPREEDVKIARNFFNTKEWKAVSTYEGRGREKKRRCETVYLSSRLQKAKEDRSREKTWKVHEKSFSKNEAKKKSSSQTLLKDEGRTSIAVLNILGF</sequence>
<proteinExistence type="predicted"/>
<feature type="compositionally biased region" description="Basic residues" evidence="1">
    <location>
        <begin position="219"/>
        <end position="230"/>
    </location>
</feature>
<feature type="compositionally biased region" description="Basic and acidic residues" evidence="1">
    <location>
        <begin position="1"/>
        <end position="25"/>
    </location>
</feature>
<reference evidence="3 4" key="1">
    <citation type="journal article" date="2017" name="Int. J. Parasitol.">
        <title>The genome of the protozoan parasite Cystoisospora suis and a reverse vaccinology approach to identify vaccine candidates.</title>
        <authorList>
            <person name="Palmieri N."/>
            <person name="Shrestha A."/>
            <person name="Ruttkowski B."/>
            <person name="Beck T."/>
            <person name="Vogl C."/>
            <person name="Tomley F."/>
            <person name="Blake D.P."/>
            <person name="Joachim A."/>
        </authorList>
    </citation>
    <scope>NUCLEOTIDE SEQUENCE [LARGE SCALE GENOMIC DNA]</scope>
    <source>
        <strain evidence="3 4">Wien I</strain>
    </source>
</reference>
<protein>
    <recommendedName>
        <fullName evidence="5">Transmembrane protein</fullName>
    </recommendedName>
</protein>
<feature type="compositionally biased region" description="Basic and acidic residues" evidence="1">
    <location>
        <begin position="177"/>
        <end position="188"/>
    </location>
</feature>
<feature type="region of interest" description="Disordered" evidence="1">
    <location>
        <begin position="367"/>
        <end position="394"/>
    </location>
</feature>
<evidence type="ECO:0000256" key="1">
    <source>
        <dbReference type="SAM" id="MobiDB-lite"/>
    </source>
</evidence>
<dbReference type="RefSeq" id="XP_067921022.1">
    <property type="nucleotide sequence ID" value="XM_068067003.1"/>
</dbReference>
<feature type="compositionally biased region" description="Basic and acidic residues" evidence="1">
    <location>
        <begin position="155"/>
        <end position="169"/>
    </location>
</feature>
<dbReference type="Proteomes" id="UP000221165">
    <property type="component" value="Unassembled WGS sequence"/>
</dbReference>
<dbReference type="GeneID" id="94430214"/>
<keyword evidence="2" id="KW-0812">Transmembrane</keyword>
<organism evidence="3 4">
    <name type="scientific">Cystoisospora suis</name>
    <dbReference type="NCBI Taxonomy" id="483139"/>
    <lineage>
        <taxon>Eukaryota</taxon>
        <taxon>Sar</taxon>
        <taxon>Alveolata</taxon>
        <taxon>Apicomplexa</taxon>
        <taxon>Conoidasida</taxon>
        <taxon>Coccidia</taxon>
        <taxon>Eucoccidiorida</taxon>
        <taxon>Eimeriorina</taxon>
        <taxon>Sarcocystidae</taxon>
        <taxon>Cystoisospora</taxon>
    </lineage>
</organism>
<comment type="caution">
    <text evidence="3">The sequence shown here is derived from an EMBL/GenBank/DDBJ whole genome shotgun (WGS) entry which is preliminary data.</text>
</comment>
<feature type="compositionally biased region" description="Basic and acidic residues" evidence="1">
    <location>
        <begin position="202"/>
        <end position="218"/>
    </location>
</feature>
<feature type="region of interest" description="Disordered" evidence="1">
    <location>
        <begin position="1"/>
        <end position="41"/>
    </location>
</feature>
<name>A0A2C6KFP1_9APIC</name>
<feature type="region of interest" description="Disordered" evidence="1">
    <location>
        <begin position="146"/>
        <end position="271"/>
    </location>
</feature>
<feature type="non-terminal residue" evidence="3">
    <location>
        <position position="411"/>
    </location>
</feature>
<feature type="transmembrane region" description="Helical" evidence="2">
    <location>
        <begin position="102"/>
        <end position="119"/>
    </location>
</feature>
<keyword evidence="2" id="KW-0472">Membrane</keyword>
<dbReference type="VEuPathDB" id="ToxoDB:CSUI_006852"/>
<gene>
    <name evidence="3" type="ORF">CSUI_006852</name>
</gene>
<evidence type="ECO:0000313" key="3">
    <source>
        <dbReference type="EMBL" id="PHJ19320.1"/>
    </source>
</evidence>
<feature type="compositionally biased region" description="Basic and acidic residues" evidence="1">
    <location>
        <begin position="55"/>
        <end position="95"/>
    </location>
</feature>
<keyword evidence="4" id="KW-1185">Reference proteome</keyword>
<feature type="compositionally biased region" description="Basic residues" evidence="1">
    <location>
        <begin position="190"/>
        <end position="201"/>
    </location>
</feature>